<name>A0ACC0PP17_RHOML</name>
<comment type="caution">
    <text evidence="1">The sequence shown here is derived from an EMBL/GenBank/DDBJ whole genome shotgun (WGS) entry which is preliminary data.</text>
</comment>
<dbReference type="EMBL" id="CM046389">
    <property type="protein sequence ID" value="KAI8567468.1"/>
    <property type="molecule type" value="Genomic_DNA"/>
</dbReference>
<reference evidence="1" key="1">
    <citation type="submission" date="2022-02" db="EMBL/GenBank/DDBJ databases">
        <title>Plant Genome Project.</title>
        <authorList>
            <person name="Zhang R.-G."/>
        </authorList>
    </citation>
    <scope>NUCLEOTIDE SEQUENCE</scope>
    <source>
        <strain evidence="1">AT1</strain>
    </source>
</reference>
<keyword evidence="2" id="KW-1185">Reference proteome</keyword>
<organism evidence="1 2">
    <name type="scientific">Rhododendron molle</name>
    <name type="common">Chinese azalea</name>
    <name type="synonym">Azalea mollis</name>
    <dbReference type="NCBI Taxonomy" id="49168"/>
    <lineage>
        <taxon>Eukaryota</taxon>
        <taxon>Viridiplantae</taxon>
        <taxon>Streptophyta</taxon>
        <taxon>Embryophyta</taxon>
        <taxon>Tracheophyta</taxon>
        <taxon>Spermatophyta</taxon>
        <taxon>Magnoliopsida</taxon>
        <taxon>eudicotyledons</taxon>
        <taxon>Gunneridae</taxon>
        <taxon>Pentapetalae</taxon>
        <taxon>asterids</taxon>
        <taxon>Ericales</taxon>
        <taxon>Ericaceae</taxon>
        <taxon>Ericoideae</taxon>
        <taxon>Rhodoreae</taxon>
        <taxon>Rhododendron</taxon>
    </lineage>
</organism>
<protein>
    <submittedName>
        <fullName evidence="1">Uncharacterized protein</fullName>
    </submittedName>
</protein>
<dbReference type="Proteomes" id="UP001062846">
    <property type="component" value="Chromosome 2"/>
</dbReference>
<proteinExistence type="predicted"/>
<accession>A0ACC0PP17</accession>
<evidence type="ECO:0000313" key="2">
    <source>
        <dbReference type="Proteomes" id="UP001062846"/>
    </source>
</evidence>
<evidence type="ECO:0000313" key="1">
    <source>
        <dbReference type="EMBL" id="KAI8567468.1"/>
    </source>
</evidence>
<gene>
    <name evidence="1" type="ORF">RHMOL_Rhmol02G0124200</name>
</gene>
<sequence>MRSELSDAQSDDSEVRSKVLRTPMHSIVPQFSLTPLQGKSTASHSSTSNNNCYG</sequence>